<comment type="subcellular location">
    <subcellularLocation>
        <location evidence="2">Cytoplasmic vesicle</location>
        <location evidence="2">Secretory vesicle</location>
        <location evidence="2">Synaptic vesicle membrane</location>
        <topology evidence="2">Multi-pass membrane protein</topology>
    </subcellularLocation>
    <subcellularLocation>
        <location evidence="1">Early endosome membrane</location>
    </subcellularLocation>
</comment>
<evidence type="ECO:0000256" key="10">
    <source>
        <dbReference type="ARBA" id="ARBA00023329"/>
    </source>
</evidence>
<evidence type="ECO:0000256" key="5">
    <source>
        <dbReference type="ARBA" id="ARBA00022753"/>
    </source>
</evidence>
<evidence type="ECO:0000256" key="9">
    <source>
        <dbReference type="ARBA" id="ARBA00023136"/>
    </source>
</evidence>
<dbReference type="STRING" id="694427.Palpr_1037"/>
<dbReference type="PANTHER" id="PTHR31937:SF2">
    <property type="entry name" value="TRANSMEMBRANE PROTEIN 163"/>
    <property type="match status" value="1"/>
</dbReference>
<dbReference type="SUPFAM" id="SSF161111">
    <property type="entry name" value="Cation efflux protein transmembrane domain-like"/>
    <property type="match status" value="1"/>
</dbReference>
<keyword evidence="5" id="KW-0967">Endosome</keyword>
<evidence type="ECO:0000313" key="14">
    <source>
        <dbReference type="Proteomes" id="UP000008718"/>
    </source>
</evidence>
<dbReference type="OrthoDB" id="9790544at2"/>
<evidence type="ECO:0000256" key="3">
    <source>
        <dbReference type="ARBA" id="ARBA00008731"/>
    </source>
</evidence>
<evidence type="ECO:0000313" key="13">
    <source>
        <dbReference type="EMBL" id="ADQ79186.1"/>
    </source>
</evidence>
<protein>
    <submittedName>
        <fullName evidence="13">Cation efflux protein</fullName>
    </submittedName>
</protein>
<sequence length="211" mass="23050">MSTTEEKLYRQAYALSLFTIFYNVAEGIISMLMGYEDETLTLFGFGVDSFIEVMSGIGIAVMILRIRQNPDSPKSNFEIKALKITGTAFYMLSVGLLVGIITNLINHHKPETTLWGVIISVVSIVVMVWLMNAKKKVGRGLNSAAIIADSNCTKVCVYMSLVLLASSLIYEFTGFAYADVIGTAGLIYFSISEGKEAFEKAKGKACACDKC</sequence>
<dbReference type="eggNOG" id="COG0053">
    <property type="taxonomic scope" value="Bacteria"/>
</dbReference>
<keyword evidence="9 11" id="KW-0472">Membrane</keyword>
<keyword evidence="6" id="KW-0862">Zinc</keyword>
<dbReference type="GO" id="GO:0016020">
    <property type="term" value="C:membrane"/>
    <property type="evidence" value="ECO:0007669"/>
    <property type="project" value="InterPro"/>
</dbReference>
<keyword evidence="8" id="KW-0770">Synapse</keyword>
<dbReference type="GO" id="GO:0031410">
    <property type="term" value="C:cytoplasmic vesicle"/>
    <property type="evidence" value="ECO:0007669"/>
    <property type="project" value="UniProtKB-KW"/>
</dbReference>
<feature type="transmembrane region" description="Helical" evidence="11">
    <location>
        <begin position="87"/>
        <end position="106"/>
    </location>
</feature>
<evidence type="ECO:0000256" key="6">
    <source>
        <dbReference type="ARBA" id="ARBA00022833"/>
    </source>
</evidence>
<evidence type="ECO:0000256" key="4">
    <source>
        <dbReference type="ARBA" id="ARBA00022692"/>
    </source>
</evidence>
<dbReference type="KEGG" id="ppn:Palpr_1037"/>
<name>E4T392_PALPW</name>
<dbReference type="RefSeq" id="WP_013444555.1">
    <property type="nucleotide sequence ID" value="NC_014734.1"/>
</dbReference>
<dbReference type="Proteomes" id="UP000008718">
    <property type="component" value="Chromosome"/>
</dbReference>
<dbReference type="Pfam" id="PF01545">
    <property type="entry name" value="Cation_efflux"/>
    <property type="match status" value="1"/>
</dbReference>
<evidence type="ECO:0000256" key="11">
    <source>
        <dbReference type="SAM" id="Phobius"/>
    </source>
</evidence>
<feature type="transmembrane region" description="Helical" evidence="11">
    <location>
        <begin position="112"/>
        <end position="131"/>
    </location>
</feature>
<dbReference type="InterPro" id="IPR027469">
    <property type="entry name" value="Cation_efflux_TMD_sf"/>
</dbReference>
<keyword evidence="4 11" id="KW-0812">Transmembrane</keyword>
<dbReference type="AlphaFoldDB" id="E4T392"/>
<comment type="similarity">
    <text evidence="3">Belongs to the TMEM163 family.</text>
</comment>
<dbReference type="InterPro" id="IPR058533">
    <property type="entry name" value="Cation_efflux_TM"/>
</dbReference>
<keyword evidence="14" id="KW-1185">Reference proteome</keyword>
<keyword evidence="10" id="KW-0968">Cytoplasmic vesicle</keyword>
<evidence type="ECO:0000256" key="7">
    <source>
        <dbReference type="ARBA" id="ARBA00022989"/>
    </source>
</evidence>
<feature type="transmembrane region" description="Helical" evidence="11">
    <location>
        <begin position="152"/>
        <end position="169"/>
    </location>
</feature>
<feature type="domain" description="Cation efflux protein transmembrane" evidence="12">
    <location>
        <begin position="38"/>
        <end position="194"/>
    </location>
</feature>
<dbReference type="PANTHER" id="PTHR31937">
    <property type="entry name" value="TRANSMEMBRANE PROTEIN 163"/>
    <property type="match status" value="1"/>
</dbReference>
<keyword evidence="7 11" id="KW-1133">Transmembrane helix</keyword>
<reference key="1">
    <citation type="submission" date="2010-11" db="EMBL/GenBank/DDBJ databases">
        <title>The complete genome of Paludibacter propionicigenes DSM 17365.</title>
        <authorList>
            <consortium name="US DOE Joint Genome Institute (JGI-PGF)"/>
            <person name="Lucas S."/>
            <person name="Copeland A."/>
            <person name="Lapidus A."/>
            <person name="Bruce D."/>
            <person name="Goodwin L."/>
            <person name="Pitluck S."/>
            <person name="Kyrpides N."/>
            <person name="Mavromatis K."/>
            <person name="Ivanova N."/>
            <person name="Munk A.C."/>
            <person name="Brettin T."/>
            <person name="Detter J.C."/>
            <person name="Han C."/>
            <person name="Tapia R."/>
            <person name="Land M."/>
            <person name="Hauser L."/>
            <person name="Markowitz V."/>
            <person name="Cheng J.-F."/>
            <person name="Hugenholtz P."/>
            <person name="Woyke T."/>
            <person name="Wu D."/>
            <person name="Gronow S."/>
            <person name="Wellnitz S."/>
            <person name="Brambilla E."/>
            <person name="Klenk H.-P."/>
            <person name="Eisen J.A."/>
        </authorList>
    </citation>
    <scope>NUCLEOTIDE SEQUENCE</scope>
    <source>
        <strain>WB4</strain>
    </source>
</reference>
<dbReference type="InterPro" id="IPR026765">
    <property type="entry name" value="Tmem163"/>
</dbReference>
<dbReference type="EMBL" id="CP002345">
    <property type="protein sequence ID" value="ADQ79186.1"/>
    <property type="molecule type" value="Genomic_DNA"/>
</dbReference>
<gene>
    <name evidence="13" type="ordered locus">Palpr_1037</name>
</gene>
<proteinExistence type="inferred from homology"/>
<organism evidence="13 14">
    <name type="scientific">Paludibacter propionicigenes (strain DSM 17365 / JCM 13257 / WB4)</name>
    <dbReference type="NCBI Taxonomy" id="694427"/>
    <lineage>
        <taxon>Bacteria</taxon>
        <taxon>Pseudomonadati</taxon>
        <taxon>Bacteroidota</taxon>
        <taxon>Bacteroidia</taxon>
        <taxon>Bacteroidales</taxon>
        <taxon>Paludibacteraceae</taxon>
        <taxon>Paludibacter</taxon>
    </lineage>
</organism>
<dbReference type="HOGENOM" id="CLU_073293_0_0_10"/>
<reference evidence="13 14" key="2">
    <citation type="journal article" date="2011" name="Stand. Genomic Sci.">
        <title>Complete genome sequence of Paludibacter propionicigenes type strain (WB4).</title>
        <authorList>
            <person name="Gronow S."/>
            <person name="Munk C."/>
            <person name="Lapidus A."/>
            <person name="Nolan M."/>
            <person name="Lucas S."/>
            <person name="Hammon N."/>
            <person name="Deshpande S."/>
            <person name="Cheng J.F."/>
            <person name="Tapia R."/>
            <person name="Han C."/>
            <person name="Goodwin L."/>
            <person name="Pitluck S."/>
            <person name="Liolios K."/>
            <person name="Ivanova N."/>
            <person name="Mavromatis K."/>
            <person name="Mikhailova N."/>
            <person name="Pati A."/>
            <person name="Chen A."/>
            <person name="Palaniappan K."/>
            <person name="Land M."/>
            <person name="Hauser L."/>
            <person name="Chang Y.J."/>
            <person name="Jeffries C.D."/>
            <person name="Brambilla E."/>
            <person name="Rohde M."/>
            <person name="Goker M."/>
            <person name="Detter J.C."/>
            <person name="Woyke T."/>
            <person name="Bristow J."/>
            <person name="Eisen J.A."/>
            <person name="Markowitz V."/>
            <person name="Hugenholtz P."/>
            <person name="Kyrpides N.C."/>
            <person name="Klenk H.P."/>
        </authorList>
    </citation>
    <scope>NUCLEOTIDE SEQUENCE [LARGE SCALE GENOMIC DNA]</scope>
    <source>
        <strain evidence="14">DSM 17365 / JCM 13257 / WB4</strain>
    </source>
</reference>
<evidence type="ECO:0000256" key="8">
    <source>
        <dbReference type="ARBA" id="ARBA00023018"/>
    </source>
</evidence>
<feature type="transmembrane region" description="Helical" evidence="11">
    <location>
        <begin position="41"/>
        <end position="66"/>
    </location>
</feature>
<dbReference type="GO" id="GO:0008324">
    <property type="term" value="F:monoatomic cation transmembrane transporter activity"/>
    <property type="evidence" value="ECO:0007669"/>
    <property type="project" value="InterPro"/>
</dbReference>
<dbReference type="Gene3D" id="1.20.1510.10">
    <property type="entry name" value="Cation efflux protein transmembrane domain"/>
    <property type="match status" value="1"/>
</dbReference>
<accession>E4T392</accession>
<evidence type="ECO:0000256" key="2">
    <source>
        <dbReference type="ARBA" id="ARBA00004644"/>
    </source>
</evidence>
<evidence type="ECO:0000259" key="12">
    <source>
        <dbReference type="Pfam" id="PF01545"/>
    </source>
</evidence>
<evidence type="ECO:0000256" key="1">
    <source>
        <dbReference type="ARBA" id="ARBA00004146"/>
    </source>
</evidence>
<feature type="transmembrane region" description="Helical" evidence="11">
    <location>
        <begin position="12"/>
        <end position="35"/>
    </location>
</feature>